<gene>
    <name evidence="1" type="ORF">MM415A06738_0011</name>
</gene>
<dbReference type="AlphaFoldDB" id="A0A6M3JEY3"/>
<proteinExistence type="predicted"/>
<accession>A0A6M3JEY3</accession>
<protein>
    <submittedName>
        <fullName evidence="1">Putative structural protein</fullName>
    </submittedName>
</protein>
<sequence length="75" mass="8563">MKEKINPLNIQVGGDHYKNLSIQPAAFIHRNNIGYLAGNAIDMLVRYKDKGGKQDLEKAIHWIQLLIKLEYGDKT</sequence>
<dbReference type="EMBL" id="MT141617">
    <property type="protein sequence ID" value="QJA68443.1"/>
    <property type="molecule type" value="Genomic_DNA"/>
</dbReference>
<name>A0A6M3JEY3_9ZZZZ</name>
<reference evidence="1" key="1">
    <citation type="submission" date="2020-03" db="EMBL/GenBank/DDBJ databases">
        <title>The deep terrestrial virosphere.</title>
        <authorList>
            <person name="Holmfeldt K."/>
            <person name="Nilsson E."/>
            <person name="Simone D."/>
            <person name="Lopez-Fernandez M."/>
            <person name="Wu X."/>
            <person name="de Brujin I."/>
            <person name="Lundin D."/>
            <person name="Andersson A."/>
            <person name="Bertilsson S."/>
            <person name="Dopson M."/>
        </authorList>
    </citation>
    <scope>NUCLEOTIDE SEQUENCE</scope>
    <source>
        <strain evidence="1">MM415A06738</strain>
    </source>
</reference>
<dbReference type="Pfam" id="PF11753">
    <property type="entry name" value="DUF3310"/>
    <property type="match status" value="1"/>
</dbReference>
<evidence type="ECO:0000313" key="1">
    <source>
        <dbReference type="EMBL" id="QJA68443.1"/>
    </source>
</evidence>
<dbReference type="InterPro" id="IPR021739">
    <property type="entry name" value="SaV-like"/>
</dbReference>
<organism evidence="1">
    <name type="scientific">viral metagenome</name>
    <dbReference type="NCBI Taxonomy" id="1070528"/>
    <lineage>
        <taxon>unclassified sequences</taxon>
        <taxon>metagenomes</taxon>
        <taxon>organismal metagenomes</taxon>
    </lineage>
</organism>